<dbReference type="PANTHER" id="PTHR16026">
    <property type="entry name" value="CARTILAGE ACIDIC PROTEIN 1"/>
    <property type="match status" value="1"/>
</dbReference>
<dbReference type="InterPro" id="IPR027039">
    <property type="entry name" value="Crtac1"/>
</dbReference>
<keyword evidence="3" id="KW-1133">Transmembrane helix</keyword>
<feature type="compositionally biased region" description="Polar residues" evidence="2">
    <location>
        <begin position="1"/>
        <end position="11"/>
    </location>
</feature>
<feature type="transmembrane region" description="Helical" evidence="3">
    <location>
        <begin position="60"/>
        <end position="86"/>
    </location>
</feature>
<protein>
    <recommendedName>
        <fullName evidence="4">ASPIC/UnbV domain-containing protein</fullName>
    </recommendedName>
</protein>
<gene>
    <name evidence="5" type="ORF">BU14_0345s0009</name>
</gene>
<accession>A0A1X6NY28</accession>
<keyword evidence="6" id="KW-1185">Reference proteome</keyword>
<keyword evidence="1" id="KW-0732">Signal</keyword>
<keyword evidence="3" id="KW-0472">Membrane</keyword>
<dbReference type="InterPro" id="IPR013517">
    <property type="entry name" value="FG-GAP"/>
</dbReference>
<dbReference type="InterPro" id="IPR011519">
    <property type="entry name" value="UnbV_ASPIC"/>
</dbReference>
<dbReference type="EMBL" id="KV918994">
    <property type="protein sequence ID" value="OSX73477.1"/>
    <property type="molecule type" value="Genomic_DNA"/>
</dbReference>
<evidence type="ECO:0000256" key="3">
    <source>
        <dbReference type="SAM" id="Phobius"/>
    </source>
</evidence>
<sequence>MPTPTTGTATHNPAGLSSGRPSTPTTPPPQAQPRSSLSSILATTMTLLCSHPKSSVSSALLAAAVTASVALAITAGMPFVAAAATFPPARWSSAAPFSGLDRNTSLKWGGALIADLDSDGWYDLVLHNHDRTPLAVYWNTRRTIAGPAKAFTRGRDLFTFRFDTHGLTAGDIFLRGTEAVVSSQGGAYGNKPGKPFLVRHVNELGPRVFRRADKETGLEAATPGGRGRTPLLIDCDGDGDLDLIFLNFILPRGVKGDRQHVVENRGGRFVRQWRTGLENADVERAIITDFDGDGRLDVVAFPLLHLFRATGNCMFEDVTAKWMARVPDGARIGKNVWAAAELDANNDGRWDLYLAKNHEVDALLLNVDNDHFSLGAPPAGSRRRHHDVTIGDFNNDGNVDVFLSSQPPAADGVTPRRRPDALLTGDGAGGFVGTTEHGATVVTAAGGDSVQALDFDRDGRLDLFVGSGPEVPKQGPEGGWRLFHGASPPPGGGAGHWLEASVGRSPGLRAAPTGALLTLTVSGGGGCRRTLVRRVGGAGGAGSTDNLRIVHFGLGRADTVELLVVRWSNGVSVRRTGVPVDAVYEVTAV</sequence>
<dbReference type="SUPFAM" id="SSF69318">
    <property type="entry name" value="Integrin alpha N-terminal domain"/>
    <property type="match status" value="1"/>
</dbReference>
<dbReference type="InterPro" id="IPR028994">
    <property type="entry name" value="Integrin_alpha_N"/>
</dbReference>
<dbReference type="Proteomes" id="UP000218209">
    <property type="component" value="Unassembled WGS sequence"/>
</dbReference>
<reference evidence="5 6" key="1">
    <citation type="submission" date="2017-03" db="EMBL/GenBank/DDBJ databases">
        <title>WGS assembly of Porphyra umbilicalis.</title>
        <authorList>
            <person name="Brawley S.H."/>
            <person name="Blouin N.A."/>
            <person name="Ficko-Blean E."/>
            <person name="Wheeler G.L."/>
            <person name="Lohr M."/>
            <person name="Goodson H.V."/>
            <person name="Jenkins J.W."/>
            <person name="Blaby-Haas C.E."/>
            <person name="Helliwell K.E."/>
            <person name="Chan C."/>
            <person name="Marriage T."/>
            <person name="Bhattacharya D."/>
            <person name="Klein A.S."/>
            <person name="Badis Y."/>
            <person name="Brodie J."/>
            <person name="Cao Y."/>
            <person name="Collen J."/>
            <person name="Dittami S.M."/>
            <person name="Gachon C.M."/>
            <person name="Green B.R."/>
            <person name="Karpowicz S."/>
            <person name="Kim J.W."/>
            <person name="Kudahl U."/>
            <person name="Lin S."/>
            <person name="Michel G."/>
            <person name="Mittag M."/>
            <person name="Olson B.J."/>
            <person name="Pangilinan J."/>
            <person name="Peng Y."/>
            <person name="Qiu H."/>
            <person name="Shu S."/>
            <person name="Singer J.T."/>
            <person name="Smith A.G."/>
            <person name="Sprecher B.N."/>
            <person name="Wagner V."/>
            <person name="Wang W."/>
            <person name="Wang Z.-Y."/>
            <person name="Yan J."/>
            <person name="Yarish C."/>
            <person name="Zoeuner-Riek S."/>
            <person name="Zhuang Y."/>
            <person name="Zou Y."/>
            <person name="Lindquist E.A."/>
            <person name="Grimwood J."/>
            <person name="Barry K."/>
            <person name="Rokhsar D.S."/>
            <person name="Schmutz J."/>
            <person name="Stiller J.W."/>
            <person name="Grossman A.R."/>
            <person name="Prochnik S.E."/>
        </authorList>
    </citation>
    <scope>NUCLEOTIDE SEQUENCE [LARGE SCALE GENOMIC DNA]</scope>
    <source>
        <strain evidence="5">4086291</strain>
    </source>
</reference>
<proteinExistence type="predicted"/>
<dbReference type="Gene3D" id="2.130.10.130">
    <property type="entry name" value="Integrin alpha, N-terminal"/>
    <property type="match status" value="1"/>
</dbReference>
<evidence type="ECO:0000259" key="4">
    <source>
        <dbReference type="Pfam" id="PF07593"/>
    </source>
</evidence>
<name>A0A1X6NY28_PORUM</name>
<dbReference type="Pfam" id="PF13517">
    <property type="entry name" value="FG-GAP_3"/>
    <property type="match status" value="2"/>
</dbReference>
<keyword evidence="3" id="KW-0812">Transmembrane</keyword>
<feature type="domain" description="ASPIC/UnbV" evidence="4">
    <location>
        <begin position="514"/>
        <end position="584"/>
    </location>
</feature>
<evidence type="ECO:0000313" key="6">
    <source>
        <dbReference type="Proteomes" id="UP000218209"/>
    </source>
</evidence>
<dbReference type="AlphaFoldDB" id="A0A1X6NY28"/>
<evidence type="ECO:0000256" key="1">
    <source>
        <dbReference type="ARBA" id="ARBA00022729"/>
    </source>
</evidence>
<dbReference type="Pfam" id="PF07593">
    <property type="entry name" value="UnbV_ASPIC"/>
    <property type="match status" value="1"/>
</dbReference>
<dbReference type="OrthoDB" id="10051983at2759"/>
<feature type="region of interest" description="Disordered" evidence="2">
    <location>
        <begin position="1"/>
        <end position="37"/>
    </location>
</feature>
<evidence type="ECO:0000313" key="5">
    <source>
        <dbReference type="EMBL" id="OSX73477.1"/>
    </source>
</evidence>
<organism evidence="5 6">
    <name type="scientific">Porphyra umbilicalis</name>
    <name type="common">Purple laver</name>
    <name type="synonym">Red alga</name>
    <dbReference type="NCBI Taxonomy" id="2786"/>
    <lineage>
        <taxon>Eukaryota</taxon>
        <taxon>Rhodophyta</taxon>
        <taxon>Bangiophyceae</taxon>
        <taxon>Bangiales</taxon>
        <taxon>Bangiaceae</taxon>
        <taxon>Porphyra</taxon>
    </lineage>
</organism>
<dbReference type="PANTHER" id="PTHR16026:SF0">
    <property type="entry name" value="CARTILAGE ACIDIC PROTEIN 1"/>
    <property type="match status" value="1"/>
</dbReference>
<evidence type="ECO:0000256" key="2">
    <source>
        <dbReference type="SAM" id="MobiDB-lite"/>
    </source>
</evidence>